<comment type="subcellular location">
    <subcellularLocation>
        <location evidence="1 7">Cell membrane</location>
        <topology evidence="1 7">Multi-pass membrane protein</topology>
    </subcellularLocation>
</comment>
<dbReference type="AlphaFoldDB" id="A0A444IST2"/>
<reference evidence="8 9" key="1">
    <citation type="submission" date="2017-01" db="EMBL/GenBank/DDBJ databases">
        <title>The cable genome- insights into the physiology and evolution of filamentous bacteria capable of sulfide oxidation via long distance electron transfer.</title>
        <authorList>
            <person name="Schreiber L."/>
            <person name="Bjerg J.T."/>
            <person name="Boggild A."/>
            <person name="Van De Vossenberg J."/>
            <person name="Meysman F."/>
            <person name="Nielsen L.P."/>
            <person name="Schramm A."/>
            <person name="Kjeldsen K.U."/>
        </authorList>
    </citation>
    <scope>NUCLEOTIDE SEQUENCE [LARGE SCALE GENOMIC DNA]</scope>
    <source>
        <strain evidence="8">MCF</strain>
    </source>
</reference>
<organism evidence="8 9">
    <name type="scientific">Candidatus Electrothrix aarhusensis</name>
    <dbReference type="NCBI Taxonomy" id="1859131"/>
    <lineage>
        <taxon>Bacteria</taxon>
        <taxon>Pseudomonadati</taxon>
        <taxon>Thermodesulfobacteriota</taxon>
        <taxon>Desulfobulbia</taxon>
        <taxon>Desulfobulbales</taxon>
        <taxon>Desulfobulbaceae</taxon>
        <taxon>Candidatus Electrothrix</taxon>
    </lineage>
</organism>
<dbReference type="InterPro" id="IPR002771">
    <property type="entry name" value="Multi_antbiot-R_MarC"/>
</dbReference>
<comment type="similarity">
    <text evidence="2 7">Belongs to the UPF0056 (MarC) family.</text>
</comment>
<dbReference type="PANTHER" id="PTHR33508">
    <property type="entry name" value="UPF0056 MEMBRANE PROTEIN YHCE"/>
    <property type="match status" value="1"/>
</dbReference>
<dbReference type="Proteomes" id="UP000287853">
    <property type="component" value="Unassembled WGS sequence"/>
</dbReference>
<feature type="non-terminal residue" evidence="8">
    <location>
        <position position="1"/>
    </location>
</feature>
<sequence length="187" mass="19606">CFFIAVDAIGVLPLYLGLTEGLDAAHKKKIIVQSLITASIVAVAFLLGGPLLLELVGVGVSDFMVAGGILLLVLSLSDLLTGEKRQRFIDTETVGSVPLGVPLIIGPAVLTTSVLFVNEYGILPTTLSLLANILIVGAVFFMASPLERFLGQAGSKTVSKVASLFLASIAVMLIRKGIFEIIEKSIP</sequence>
<dbReference type="PANTHER" id="PTHR33508:SF1">
    <property type="entry name" value="UPF0056 MEMBRANE PROTEIN YHCE"/>
    <property type="match status" value="1"/>
</dbReference>
<feature type="transmembrane region" description="Helical" evidence="7">
    <location>
        <begin position="30"/>
        <end position="51"/>
    </location>
</feature>
<evidence type="ECO:0000256" key="5">
    <source>
        <dbReference type="ARBA" id="ARBA00022989"/>
    </source>
</evidence>
<proteinExistence type="inferred from homology"/>
<dbReference type="Pfam" id="PF01914">
    <property type="entry name" value="MarC"/>
    <property type="match status" value="1"/>
</dbReference>
<evidence type="ECO:0000256" key="2">
    <source>
        <dbReference type="ARBA" id="ARBA00009784"/>
    </source>
</evidence>
<dbReference type="GO" id="GO:0005886">
    <property type="term" value="C:plasma membrane"/>
    <property type="evidence" value="ECO:0007669"/>
    <property type="project" value="UniProtKB-SubCell"/>
</dbReference>
<feature type="transmembrane region" description="Helical" evidence="7">
    <location>
        <begin position="63"/>
        <end position="81"/>
    </location>
</feature>
<keyword evidence="6 7" id="KW-0472">Membrane</keyword>
<accession>A0A444IST2</accession>
<keyword evidence="4 7" id="KW-0812">Transmembrane</keyword>
<evidence type="ECO:0000313" key="9">
    <source>
        <dbReference type="Proteomes" id="UP000287853"/>
    </source>
</evidence>
<evidence type="ECO:0000256" key="6">
    <source>
        <dbReference type="ARBA" id="ARBA00023136"/>
    </source>
</evidence>
<evidence type="ECO:0000256" key="1">
    <source>
        <dbReference type="ARBA" id="ARBA00004651"/>
    </source>
</evidence>
<evidence type="ECO:0000313" key="8">
    <source>
        <dbReference type="EMBL" id="RWX43685.1"/>
    </source>
</evidence>
<feature type="transmembrane region" description="Helical" evidence="7">
    <location>
        <begin position="122"/>
        <end position="143"/>
    </location>
</feature>
<keyword evidence="3" id="KW-1003">Cell membrane</keyword>
<evidence type="ECO:0000256" key="3">
    <source>
        <dbReference type="ARBA" id="ARBA00022475"/>
    </source>
</evidence>
<protein>
    <recommendedName>
        <fullName evidence="7">UPF0056 membrane protein</fullName>
    </recommendedName>
</protein>
<name>A0A444IST2_9BACT</name>
<keyword evidence="5 7" id="KW-1133">Transmembrane helix</keyword>
<feature type="transmembrane region" description="Helical" evidence="7">
    <location>
        <begin position="93"/>
        <end position="116"/>
    </location>
</feature>
<keyword evidence="9" id="KW-1185">Reference proteome</keyword>
<dbReference type="EMBL" id="MTKO01000113">
    <property type="protein sequence ID" value="RWX43685.1"/>
    <property type="molecule type" value="Genomic_DNA"/>
</dbReference>
<gene>
    <name evidence="8" type="ORF">H206_02617</name>
</gene>
<evidence type="ECO:0000256" key="7">
    <source>
        <dbReference type="RuleBase" id="RU362048"/>
    </source>
</evidence>
<comment type="caution">
    <text evidence="8">The sequence shown here is derived from an EMBL/GenBank/DDBJ whole genome shotgun (WGS) entry which is preliminary data.</text>
</comment>
<comment type="caution">
    <text evidence="7">Lacks conserved residue(s) required for the propagation of feature annotation.</text>
</comment>
<evidence type="ECO:0000256" key="4">
    <source>
        <dbReference type="ARBA" id="ARBA00022692"/>
    </source>
</evidence>
<feature type="transmembrane region" description="Helical" evidence="7">
    <location>
        <begin position="164"/>
        <end position="182"/>
    </location>
</feature>